<keyword evidence="1" id="KW-0378">Hydrolase</keyword>
<dbReference type="PANTHER" id="PTHR43156:SF2">
    <property type="entry name" value="STAGE II SPORULATION PROTEIN E"/>
    <property type="match status" value="1"/>
</dbReference>
<dbReference type="RefSeq" id="WP_344550441.1">
    <property type="nucleotide sequence ID" value="NZ_BAAANS010000004.1"/>
</dbReference>
<dbReference type="InterPro" id="IPR001932">
    <property type="entry name" value="PPM-type_phosphatase-like_dom"/>
</dbReference>
<evidence type="ECO:0000259" key="2">
    <source>
        <dbReference type="SMART" id="SM00331"/>
    </source>
</evidence>
<dbReference type="Proteomes" id="UP001500897">
    <property type="component" value="Unassembled WGS sequence"/>
</dbReference>
<evidence type="ECO:0000313" key="3">
    <source>
        <dbReference type="EMBL" id="GAA2087545.1"/>
    </source>
</evidence>
<protein>
    <submittedName>
        <fullName evidence="3">PP2C family protein-serine/threonine phosphatase</fullName>
    </submittedName>
</protein>
<dbReference type="SUPFAM" id="SSF81606">
    <property type="entry name" value="PP2C-like"/>
    <property type="match status" value="1"/>
</dbReference>
<comment type="caution">
    <text evidence="3">The sequence shown here is derived from an EMBL/GenBank/DDBJ whole genome shotgun (WGS) entry which is preliminary data.</text>
</comment>
<name>A0ABN2W9Y8_9ACTN</name>
<proteinExistence type="predicted"/>
<keyword evidence="4" id="KW-1185">Reference proteome</keyword>
<dbReference type="InterPro" id="IPR052016">
    <property type="entry name" value="Bact_Sigma-Reg"/>
</dbReference>
<feature type="domain" description="PPM-type phosphatase" evidence="2">
    <location>
        <begin position="181"/>
        <end position="400"/>
    </location>
</feature>
<gene>
    <name evidence="3" type="ORF">GCM10009759_09060</name>
</gene>
<reference evidence="3 4" key="1">
    <citation type="journal article" date="2019" name="Int. J. Syst. Evol. Microbiol.">
        <title>The Global Catalogue of Microorganisms (GCM) 10K type strain sequencing project: providing services to taxonomists for standard genome sequencing and annotation.</title>
        <authorList>
            <consortium name="The Broad Institute Genomics Platform"/>
            <consortium name="The Broad Institute Genome Sequencing Center for Infectious Disease"/>
            <person name="Wu L."/>
            <person name="Ma J."/>
        </authorList>
    </citation>
    <scope>NUCLEOTIDE SEQUENCE [LARGE SCALE GENOMIC DNA]</scope>
    <source>
        <strain evidence="3 4">JCM 14559</strain>
    </source>
</reference>
<dbReference type="Gene3D" id="3.30.450.40">
    <property type="match status" value="1"/>
</dbReference>
<dbReference type="SMART" id="SM00331">
    <property type="entry name" value="PP2C_SIG"/>
    <property type="match status" value="1"/>
</dbReference>
<dbReference type="EMBL" id="BAAANS010000004">
    <property type="protein sequence ID" value="GAA2087545.1"/>
    <property type="molecule type" value="Genomic_DNA"/>
</dbReference>
<organism evidence="3 4">
    <name type="scientific">Kitasatospora saccharophila</name>
    <dbReference type="NCBI Taxonomy" id="407973"/>
    <lineage>
        <taxon>Bacteria</taxon>
        <taxon>Bacillati</taxon>
        <taxon>Actinomycetota</taxon>
        <taxon>Actinomycetes</taxon>
        <taxon>Kitasatosporales</taxon>
        <taxon>Streptomycetaceae</taxon>
        <taxon>Kitasatospora</taxon>
    </lineage>
</organism>
<dbReference type="InterPro" id="IPR029016">
    <property type="entry name" value="GAF-like_dom_sf"/>
</dbReference>
<dbReference type="InterPro" id="IPR036457">
    <property type="entry name" value="PPM-type-like_dom_sf"/>
</dbReference>
<evidence type="ECO:0000313" key="4">
    <source>
        <dbReference type="Proteomes" id="UP001500897"/>
    </source>
</evidence>
<dbReference type="PANTHER" id="PTHR43156">
    <property type="entry name" value="STAGE II SPORULATION PROTEIN E-RELATED"/>
    <property type="match status" value="1"/>
</dbReference>
<evidence type="ECO:0000256" key="1">
    <source>
        <dbReference type="ARBA" id="ARBA00022801"/>
    </source>
</evidence>
<dbReference type="Pfam" id="PF07228">
    <property type="entry name" value="SpoIIE"/>
    <property type="match status" value="1"/>
</dbReference>
<sequence length="418" mass="44905">MPEVPGAPGAPDTTPPLNLGEELLERFLTAGRTLDPGEAPRFAEQYTRALGLGSAAVYLADIQQHRLVALAEGPDLPVDGTLAGWAFRTGTMRVAEDPDAGLVAWFPLTDGAERLGVLGLRTPSLDREAVRRCRLLTSVLAMVITSKRDTSDSYAHGTRSDTMSLPSEMLRAFLPPRTVCTDRAISTAVLEPAYRLGGDAFEHSLADGVLHAAVLDAMGHDLASGLTAALALGACRNARRNGADLPDLVDTIDEALHAWFPDRFATGVFLRLDLATGTLHWANCGHPHPLLIRSGEVVPGALDGPGELPLGLSHYTGAARTVRTFSLKPGDRLLIYTDGVVDAKGANHEFFGLARFTDFVIRAAGAGETAPETLRRLMHAILEHQDEGLTDDATIMMIEWQPLAPPLLDDTRPRASRW</sequence>
<accession>A0ABN2W9Y8</accession>
<dbReference type="SUPFAM" id="SSF55781">
    <property type="entry name" value="GAF domain-like"/>
    <property type="match status" value="1"/>
</dbReference>
<dbReference type="Gene3D" id="3.60.40.10">
    <property type="entry name" value="PPM-type phosphatase domain"/>
    <property type="match status" value="1"/>
</dbReference>